<feature type="repeat" description="WD" evidence="6">
    <location>
        <begin position="631"/>
        <end position="663"/>
    </location>
</feature>
<dbReference type="Pfam" id="PF25173">
    <property type="entry name" value="Beta-prop_WDR3_1st"/>
    <property type="match status" value="1"/>
</dbReference>
<dbReference type="Pfam" id="PF25172">
    <property type="entry name" value="Beta-prop_WDR3_2nd"/>
    <property type="match status" value="1"/>
</dbReference>
<dbReference type="InterPro" id="IPR015943">
    <property type="entry name" value="WD40/YVTN_repeat-like_dom_sf"/>
</dbReference>
<keyword evidence="2 6" id="KW-0853">WD repeat</keyword>
<feature type="repeat" description="WD" evidence="6">
    <location>
        <begin position="589"/>
        <end position="630"/>
    </location>
</feature>
<feature type="domain" description="Small-subunit processome Utp12" evidence="8">
    <location>
        <begin position="825"/>
        <end position="928"/>
    </location>
</feature>
<dbReference type="CDD" id="cd00200">
    <property type="entry name" value="WD40"/>
    <property type="match status" value="2"/>
</dbReference>
<gene>
    <name evidence="9" type="ORF">SCHPADRAFT_944390</name>
</gene>
<dbReference type="GO" id="GO:0034388">
    <property type="term" value="C:Pwp2p-containing subcomplex of 90S preribosome"/>
    <property type="evidence" value="ECO:0007669"/>
    <property type="project" value="TreeGrafter"/>
</dbReference>
<dbReference type="SMART" id="SM00320">
    <property type="entry name" value="WD40"/>
    <property type="match status" value="13"/>
</dbReference>
<dbReference type="OrthoDB" id="407922at2759"/>
<feature type="compositionally biased region" description="Basic residues" evidence="7">
    <location>
        <begin position="300"/>
        <end position="315"/>
    </location>
</feature>
<dbReference type="InterPro" id="IPR007148">
    <property type="entry name" value="SSU_processome_Utp12"/>
</dbReference>
<evidence type="ECO:0000313" key="10">
    <source>
        <dbReference type="Proteomes" id="UP000053477"/>
    </source>
</evidence>
<feature type="repeat" description="WD" evidence="6">
    <location>
        <begin position="194"/>
        <end position="228"/>
    </location>
</feature>
<dbReference type="InterPro" id="IPR020472">
    <property type="entry name" value="WD40_PAC1"/>
</dbReference>
<dbReference type="PANTHER" id="PTHR19853">
    <property type="entry name" value="WD REPEAT CONTAINING PROTEIN 3 WDR3"/>
    <property type="match status" value="1"/>
</dbReference>
<dbReference type="PROSITE" id="PS00678">
    <property type="entry name" value="WD_REPEATS_1"/>
    <property type="match status" value="2"/>
</dbReference>
<dbReference type="InterPro" id="IPR019775">
    <property type="entry name" value="WD40_repeat_CS"/>
</dbReference>
<evidence type="ECO:0000259" key="8">
    <source>
        <dbReference type="Pfam" id="PF04003"/>
    </source>
</evidence>
<dbReference type="PRINTS" id="PR00320">
    <property type="entry name" value="GPROTEINBRPT"/>
</dbReference>
<dbReference type="SUPFAM" id="SSF50978">
    <property type="entry name" value="WD40 repeat-like"/>
    <property type="match status" value="1"/>
</dbReference>
<dbReference type="InterPro" id="IPR051570">
    <property type="entry name" value="TBC1_cilium_biogenesis"/>
</dbReference>
<dbReference type="GO" id="GO:0032040">
    <property type="term" value="C:small-subunit processome"/>
    <property type="evidence" value="ECO:0007669"/>
    <property type="project" value="TreeGrafter"/>
</dbReference>
<dbReference type="FunCoup" id="A0A0H2R9L1">
    <property type="interactions" value="919"/>
</dbReference>
<name>A0A0H2R9L1_9AGAM</name>
<comment type="similarity">
    <text evidence="5">Belongs to the WD repeat WDR3/UTP12 family.</text>
</comment>
<evidence type="ECO:0000256" key="2">
    <source>
        <dbReference type="ARBA" id="ARBA00022574"/>
    </source>
</evidence>
<dbReference type="Proteomes" id="UP000053477">
    <property type="component" value="Unassembled WGS sequence"/>
</dbReference>
<comment type="subcellular location">
    <subcellularLocation>
        <location evidence="1">Nucleus</location>
        <location evidence="1">Nucleolus</location>
    </subcellularLocation>
</comment>
<dbReference type="FunFam" id="2.130.10.10:FF:000157">
    <property type="entry name" value="WD repeat domain 3"/>
    <property type="match status" value="1"/>
</dbReference>
<dbReference type="FunFam" id="2.130.10.10:FF:000178">
    <property type="entry name" value="WD repeat domain 3"/>
    <property type="match status" value="1"/>
</dbReference>
<evidence type="ECO:0000256" key="5">
    <source>
        <dbReference type="ARBA" id="ARBA00038229"/>
    </source>
</evidence>
<accession>A0A0H2R9L1</accession>
<protein>
    <submittedName>
        <fullName evidence="9">WD-repeat-containing protein</fullName>
    </submittedName>
</protein>
<keyword evidence="3" id="KW-0677">Repeat</keyword>
<feature type="repeat" description="WD" evidence="6">
    <location>
        <begin position="170"/>
        <end position="193"/>
    </location>
</feature>
<dbReference type="STRING" id="27342.A0A0H2R9L1"/>
<feature type="repeat" description="WD" evidence="6">
    <location>
        <begin position="55"/>
        <end position="96"/>
    </location>
</feature>
<keyword evidence="10" id="KW-1185">Reference proteome</keyword>
<dbReference type="Pfam" id="PF04003">
    <property type="entry name" value="Utp12"/>
    <property type="match status" value="1"/>
</dbReference>
<dbReference type="PANTHER" id="PTHR19853:SF0">
    <property type="entry name" value="WD REPEAT-CONTAINING PROTEIN 3"/>
    <property type="match status" value="1"/>
</dbReference>
<reference evidence="9 10" key="1">
    <citation type="submission" date="2015-04" db="EMBL/GenBank/DDBJ databases">
        <title>Complete genome sequence of Schizopora paradoxa KUC8140, a cosmopolitan wood degrader in East Asia.</title>
        <authorList>
            <consortium name="DOE Joint Genome Institute"/>
            <person name="Min B."/>
            <person name="Park H."/>
            <person name="Jang Y."/>
            <person name="Kim J.-J."/>
            <person name="Kim K.H."/>
            <person name="Pangilinan J."/>
            <person name="Lipzen A."/>
            <person name="Riley R."/>
            <person name="Grigoriev I.V."/>
            <person name="Spatafora J.W."/>
            <person name="Choi I.-G."/>
        </authorList>
    </citation>
    <scope>NUCLEOTIDE SEQUENCE [LARGE SCALE GENOMIC DNA]</scope>
    <source>
        <strain evidence="9 10">KUC8140</strain>
    </source>
</reference>
<dbReference type="GO" id="GO:0030515">
    <property type="term" value="F:snoRNA binding"/>
    <property type="evidence" value="ECO:0007669"/>
    <property type="project" value="TreeGrafter"/>
</dbReference>
<evidence type="ECO:0000313" key="9">
    <source>
        <dbReference type="EMBL" id="KLO08525.1"/>
    </source>
</evidence>
<dbReference type="Gene3D" id="2.130.10.10">
    <property type="entry name" value="YVTN repeat-like/Quinoprotein amine dehydrogenase"/>
    <property type="match status" value="4"/>
</dbReference>
<dbReference type="EMBL" id="KQ086088">
    <property type="protein sequence ID" value="KLO08525.1"/>
    <property type="molecule type" value="Genomic_DNA"/>
</dbReference>
<sequence length="971" mass="108156">MVKSYSRHGPTEAFGLVCSSSSNSAWDGKFAYVPALEDVIVWDVKRAQMMGMWHETGHRAEVTCIERSPKGNAFAVGYADGSVRLWDPHTKIVIATFNGHKKAVTALAFDREGVRFASGSQDTDLIVWDVVGEAGLFRLRGHRDQITAIRFVSTPSDQASSSTSVASVDFLLTSSKDTLMKLWDLSTQHCVQTVVAHSSEVWSLDLNPSQDLIFTGSSDGDLKVWKLDHASLREGLKEDAIGELSKMITFAVSLPLSTKHRITEIAFHPTEPYLAVQSHDKNIDILRVRTEEEIRKKIARRKRREREKSKAKASKGKAVEKQVEDDGMDQMEVDGEEHEVNLVDRFTPYLVIRASGKVRSFSFSETESSTKGGVHILAALATNSVEVYNIPAPSKTKDSAQEPTRLYALDRPGHRTDIRTLCVSSDDQLVASASNGSLKIWNLKTTACIRTIDCPYAICSTFLPGDRQIAVGTKSGEILLFDFASSSLVETIKAHSSTVWSLHVRHDGEALVSGSGDKDIKFWEFERESTSASYIQGAIKSLVHVRTLKMSDDVLAVRYSPNGKLLAVSLLDSTVKIFYQDTLKFFLSLYGHKLPVLSLDISDDSKLIVTCSADKNIKIWGLDFGDCHKSIFAHEDSIMQVAFEKDSHNFWSVGKDRLLKYWDGDKFVMIQKLEGHHGEIWALAVSHRGNFVVTGSQDKSIRVWEKLDDQLFIEEEREIELERMYENGVVETLNRRDEQIGSGAVDAENTGLTLTPAAEATSVSKQTADTLTAGEKIIEALELADAERAALAEYEEAKSKLPASEAAKLPPPPPNAMLAALGMEPEEYVLDTIEKVSNTALLDALLVLPFGNVLSMMVYLDEWVRAGKSVVLISRILVFLMKTHYKQIVAHRSLRTSLIPLRKHLRETLVKQKEVVTYNLAALRYLKRNEDAKRTATLLEEGITDEDLIKQMREKASIGEPKKRKRIAIQA</sequence>
<dbReference type="InterPro" id="IPR011047">
    <property type="entry name" value="Quinoprotein_ADH-like_sf"/>
</dbReference>
<evidence type="ECO:0000256" key="3">
    <source>
        <dbReference type="ARBA" id="ARBA00022737"/>
    </source>
</evidence>
<dbReference type="InParanoid" id="A0A0H2R9L1"/>
<dbReference type="PROSITE" id="PS50082">
    <property type="entry name" value="WD_REPEATS_2"/>
    <property type="match status" value="9"/>
</dbReference>
<proteinExistence type="inferred from homology"/>
<dbReference type="GO" id="GO:0030490">
    <property type="term" value="P:maturation of SSU-rRNA"/>
    <property type="evidence" value="ECO:0007669"/>
    <property type="project" value="TreeGrafter"/>
</dbReference>
<dbReference type="SUPFAM" id="SSF50998">
    <property type="entry name" value="Quinoprotein alcohol dehydrogenase-like"/>
    <property type="match status" value="1"/>
</dbReference>
<evidence type="ECO:0000256" key="4">
    <source>
        <dbReference type="ARBA" id="ARBA00023242"/>
    </source>
</evidence>
<dbReference type="PROSITE" id="PS50294">
    <property type="entry name" value="WD_REPEATS_REGION"/>
    <property type="match status" value="7"/>
</dbReference>
<feature type="repeat" description="WD" evidence="6">
    <location>
        <begin position="673"/>
        <end position="705"/>
    </location>
</feature>
<feature type="repeat" description="WD" evidence="6">
    <location>
        <begin position="411"/>
        <end position="451"/>
    </location>
</feature>
<dbReference type="InterPro" id="IPR001680">
    <property type="entry name" value="WD40_rpt"/>
</dbReference>
<evidence type="ECO:0000256" key="1">
    <source>
        <dbReference type="ARBA" id="ARBA00004604"/>
    </source>
</evidence>
<dbReference type="InterPro" id="IPR036322">
    <property type="entry name" value="WD40_repeat_dom_sf"/>
</dbReference>
<feature type="repeat" description="WD" evidence="6">
    <location>
        <begin position="97"/>
        <end position="130"/>
    </location>
</feature>
<evidence type="ECO:0000256" key="6">
    <source>
        <dbReference type="PROSITE-ProRule" id="PRU00221"/>
    </source>
</evidence>
<organism evidence="9 10">
    <name type="scientific">Schizopora paradoxa</name>
    <dbReference type="NCBI Taxonomy" id="27342"/>
    <lineage>
        <taxon>Eukaryota</taxon>
        <taxon>Fungi</taxon>
        <taxon>Dikarya</taxon>
        <taxon>Basidiomycota</taxon>
        <taxon>Agaricomycotina</taxon>
        <taxon>Agaricomycetes</taxon>
        <taxon>Hymenochaetales</taxon>
        <taxon>Schizoporaceae</taxon>
        <taxon>Schizopora</taxon>
    </lineage>
</organism>
<feature type="repeat" description="WD" evidence="6">
    <location>
        <begin position="492"/>
        <end position="533"/>
    </location>
</feature>
<keyword evidence="4" id="KW-0539">Nucleus</keyword>
<dbReference type="AlphaFoldDB" id="A0A0H2R9L1"/>
<evidence type="ECO:0000256" key="7">
    <source>
        <dbReference type="SAM" id="MobiDB-lite"/>
    </source>
</evidence>
<feature type="region of interest" description="Disordered" evidence="7">
    <location>
        <begin position="300"/>
        <end position="325"/>
    </location>
</feature>